<evidence type="ECO:0000313" key="2">
    <source>
        <dbReference type="EMBL" id="KAK5966786.1"/>
    </source>
</evidence>
<dbReference type="Pfam" id="PF20256">
    <property type="entry name" value="MoCoBD_2"/>
    <property type="match status" value="1"/>
</dbReference>
<reference evidence="2 3" key="1">
    <citation type="submission" date="2019-10" db="EMBL/GenBank/DDBJ databases">
        <title>Assembly and Annotation for the nematode Trichostrongylus colubriformis.</title>
        <authorList>
            <person name="Martin J."/>
        </authorList>
    </citation>
    <scope>NUCLEOTIDE SEQUENCE [LARGE SCALE GENOMIC DNA]</scope>
    <source>
        <strain evidence="2">G859</strain>
        <tissue evidence="2">Whole worm</tissue>
    </source>
</reference>
<sequence>LLSVDIVMDVGRSLNPAVDIGQIEGAFMQSYGNFTCEEVTYDGKGKLVEDSMSKYKIPTPAMTPKKFRVKLLKESDCFEGQVYSSKGIGEPPMMLGVGTYASLRYAIAARRKDIGKTDFFEITAPLTAARIASYCNM</sequence>
<dbReference type="InterPro" id="IPR037165">
    <property type="entry name" value="AldOxase/xan_DH_Mopterin-bd_sf"/>
</dbReference>
<comment type="caution">
    <text evidence="2">The sequence shown here is derived from an EMBL/GenBank/DDBJ whole genome shotgun (WGS) entry which is preliminary data.</text>
</comment>
<evidence type="ECO:0000259" key="1">
    <source>
        <dbReference type="Pfam" id="PF20256"/>
    </source>
</evidence>
<dbReference type="EMBL" id="WIXE01023130">
    <property type="protein sequence ID" value="KAK5966786.1"/>
    <property type="molecule type" value="Genomic_DNA"/>
</dbReference>
<dbReference type="InterPro" id="IPR016208">
    <property type="entry name" value="Ald_Oxase/xanthine_DH-like"/>
</dbReference>
<dbReference type="AlphaFoldDB" id="A0AAN8ERV5"/>
<dbReference type="SUPFAM" id="SSF56003">
    <property type="entry name" value="Molybdenum cofactor-binding domain"/>
    <property type="match status" value="1"/>
</dbReference>
<protein>
    <submittedName>
        <fullName evidence="2">Aldehyde oxidase 1</fullName>
    </submittedName>
</protein>
<dbReference type="Gene3D" id="3.30.365.10">
    <property type="entry name" value="Aldehyde oxidase/xanthine dehydrogenase, molybdopterin binding domain"/>
    <property type="match status" value="1"/>
</dbReference>
<keyword evidence="3" id="KW-1185">Reference proteome</keyword>
<feature type="non-terminal residue" evidence="2">
    <location>
        <position position="1"/>
    </location>
</feature>
<gene>
    <name evidence="2" type="ORF">GCK32_018898</name>
</gene>
<dbReference type="GO" id="GO:0005506">
    <property type="term" value="F:iron ion binding"/>
    <property type="evidence" value="ECO:0007669"/>
    <property type="project" value="InterPro"/>
</dbReference>
<proteinExistence type="predicted"/>
<dbReference type="PANTHER" id="PTHR11908">
    <property type="entry name" value="XANTHINE DEHYDROGENASE"/>
    <property type="match status" value="1"/>
</dbReference>
<organism evidence="2 3">
    <name type="scientific">Trichostrongylus colubriformis</name>
    <name type="common">Black scour worm</name>
    <dbReference type="NCBI Taxonomy" id="6319"/>
    <lineage>
        <taxon>Eukaryota</taxon>
        <taxon>Metazoa</taxon>
        <taxon>Ecdysozoa</taxon>
        <taxon>Nematoda</taxon>
        <taxon>Chromadorea</taxon>
        <taxon>Rhabditida</taxon>
        <taxon>Rhabditina</taxon>
        <taxon>Rhabditomorpha</taxon>
        <taxon>Strongyloidea</taxon>
        <taxon>Trichostrongylidae</taxon>
        <taxon>Trichostrongylus</taxon>
    </lineage>
</organism>
<dbReference type="Proteomes" id="UP001331761">
    <property type="component" value="Unassembled WGS sequence"/>
</dbReference>
<dbReference type="GO" id="GO:0016491">
    <property type="term" value="F:oxidoreductase activity"/>
    <property type="evidence" value="ECO:0007669"/>
    <property type="project" value="InterPro"/>
</dbReference>
<dbReference type="InterPro" id="IPR046867">
    <property type="entry name" value="AldOxase/xan_DH_MoCoBD2"/>
</dbReference>
<accession>A0AAN8ERV5</accession>
<feature type="domain" description="Aldehyde oxidase/xanthine dehydrogenase second molybdopterin binding" evidence="1">
    <location>
        <begin position="2"/>
        <end position="64"/>
    </location>
</feature>
<evidence type="ECO:0000313" key="3">
    <source>
        <dbReference type="Proteomes" id="UP001331761"/>
    </source>
</evidence>
<name>A0AAN8ERV5_TRICO</name>
<dbReference type="PANTHER" id="PTHR11908:SF139">
    <property type="entry name" value="XANTHINE DEHYDROGENASE-RELATED"/>
    <property type="match status" value="1"/>
</dbReference>